<evidence type="ECO:0000256" key="2">
    <source>
        <dbReference type="SAM" id="MobiDB-lite"/>
    </source>
</evidence>
<keyword evidence="3" id="KW-0732">Signal</keyword>
<dbReference type="InterPro" id="IPR017850">
    <property type="entry name" value="Alkaline_phosphatase_core_sf"/>
</dbReference>
<dbReference type="PANTHER" id="PTHR31956">
    <property type="entry name" value="NON-SPECIFIC PHOSPHOLIPASE C4-RELATED"/>
    <property type="match status" value="1"/>
</dbReference>
<feature type="region of interest" description="Disordered" evidence="2">
    <location>
        <begin position="421"/>
        <end position="442"/>
    </location>
</feature>
<feature type="signal peptide" evidence="3">
    <location>
        <begin position="1"/>
        <end position="17"/>
    </location>
</feature>
<evidence type="ECO:0008006" key="6">
    <source>
        <dbReference type="Google" id="ProtNLM"/>
    </source>
</evidence>
<sequence>MARTLALSLLTLPLVFAAQAPTFKAPSEGPLIPSPNFGGPSNGSLSKQPVQTGLMFDRFIQIWLENTDFATANSSPTFQSLAKQGVLLTGYYALTHPSEPNYVASVGGDFFGMHDDNLYNIPANVSTIVDLLEGKNISWASYQETMATDGSLDFSEDAPDYVDGTGTYTYYVRKHNPLIVFDSVAGNTRRRNLQRTFNDFAADVNASAIPQWLFVTPNLVDDAHDTTIEYASQWLEFWLLPLLKDERFNDNRTLILLTFDENETGSVNNQILSILLGGAVPEAARGTADDTYYTHYSSLSTVQANWGLGCLGRGDTDPKMANVYDLVAKAIGHDGNNDLTGSSDLPLTNLSGPIPGPLNEAVYVPFTAQNANATCANKAGKVFVAPGVDLSLTADKAPAAVNLTALNENVPAAGNINLSATATAPGSSPTSPGSSGPSPTSGAAHTMVNLAVAIIVATFIGLTL</sequence>
<name>A0AAV5AAJ9_9AGAM</name>
<dbReference type="EMBL" id="BPWL01000006">
    <property type="protein sequence ID" value="GJJ11656.1"/>
    <property type="molecule type" value="Genomic_DNA"/>
</dbReference>
<dbReference type="GO" id="GO:0009395">
    <property type="term" value="P:phospholipid catabolic process"/>
    <property type="evidence" value="ECO:0007669"/>
    <property type="project" value="TreeGrafter"/>
</dbReference>
<dbReference type="Gene3D" id="3.40.720.10">
    <property type="entry name" value="Alkaline Phosphatase, subunit A"/>
    <property type="match status" value="1"/>
</dbReference>
<gene>
    <name evidence="4" type="ORF">Clacol_005892</name>
</gene>
<dbReference type="AlphaFoldDB" id="A0AAV5AAJ9"/>
<keyword evidence="5" id="KW-1185">Reference proteome</keyword>
<dbReference type="GO" id="GO:0016788">
    <property type="term" value="F:hydrolase activity, acting on ester bonds"/>
    <property type="evidence" value="ECO:0007669"/>
    <property type="project" value="InterPro"/>
</dbReference>
<dbReference type="Pfam" id="PF04185">
    <property type="entry name" value="Phosphoesterase"/>
    <property type="match status" value="1"/>
</dbReference>
<reference evidence="4" key="1">
    <citation type="submission" date="2021-10" db="EMBL/GenBank/DDBJ databases">
        <title>De novo Genome Assembly of Clathrus columnatus (Basidiomycota, Fungi) Using Illumina and Nanopore Sequence Data.</title>
        <authorList>
            <person name="Ogiso-Tanaka E."/>
            <person name="Itagaki H."/>
            <person name="Hosoya T."/>
            <person name="Hosaka K."/>
        </authorList>
    </citation>
    <scope>NUCLEOTIDE SEQUENCE</scope>
    <source>
        <strain evidence="4">MO-923</strain>
    </source>
</reference>
<evidence type="ECO:0000313" key="4">
    <source>
        <dbReference type="EMBL" id="GJJ11656.1"/>
    </source>
</evidence>
<accession>A0AAV5AAJ9</accession>
<organism evidence="4 5">
    <name type="scientific">Clathrus columnatus</name>
    <dbReference type="NCBI Taxonomy" id="1419009"/>
    <lineage>
        <taxon>Eukaryota</taxon>
        <taxon>Fungi</taxon>
        <taxon>Dikarya</taxon>
        <taxon>Basidiomycota</taxon>
        <taxon>Agaricomycotina</taxon>
        <taxon>Agaricomycetes</taxon>
        <taxon>Phallomycetidae</taxon>
        <taxon>Phallales</taxon>
        <taxon>Clathraceae</taxon>
        <taxon>Clathrus</taxon>
    </lineage>
</organism>
<evidence type="ECO:0000313" key="5">
    <source>
        <dbReference type="Proteomes" id="UP001050691"/>
    </source>
</evidence>
<feature type="chain" id="PRO_5043685911" description="Acid phosphatase" evidence="3">
    <location>
        <begin position="18"/>
        <end position="464"/>
    </location>
</feature>
<evidence type="ECO:0000256" key="1">
    <source>
        <dbReference type="ARBA" id="ARBA00022801"/>
    </source>
</evidence>
<proteinExistence type="predicted"/>
<comment type="caution">
    <text evidence="4">The sequence shown here is derived from an EMBL/GenBank/DDBJ whole genome shotgun (WGS) entry which is preliminary data.</text>
</comment>
<dbReference type="InterPro" id="IPR007312">
    <property type="entry name" value="Phosphoesterase"/>
</dbReference>
<dbReference type="Proteomes" id="UP001050691">
    <property type="component" value="Unassembled WGS sequence"/>
</dbReference>
<evidence type="ECO:0000256" key="3">
    <source>
        <dbReference type="SAM" id="SignalP"/>
    </source>
</evidence>
<dbReference type="PANTHER" id="PTHR31956:SF8">
    <property type="entry name" value="ACID PHOSPHATASE PHOA (AFU_ORTHOLOGUE AFUA_1G03570)"/>
    <property type="match status" value="1"/>
</dbReference>
<keyword evidence="1" id="KW-0378">Hydrolase</keyword>
<protein>
    <recommendedName>
        <fullName evidence="6">Acid phosphatase</fullName>
    </recommendedName>
</protein>